<dbReference type="SUPFAM" id="SSF53098">
    <property type="entry name" value="Ribonuclease H-like"/>
    <property type="match status" value="1"/>
</dbReference>
<sequence length="99" mass="11447">MVKVLRKGHGVPEYEHDSEFFTTELHHGEGCSNNEAEHEVVIAGLELCLEVPIDDLTIYGNSKLIVKQLKGEYQIKKPNLLPYYERENYMLSKFPKLQI</sequence>
<dbReference type="Proteomes" id="UP001187471">
    <property type="component" value="Unassembled WGS sequence"/>
</dbReference>
<name>A0AA88QT81_9ASTE</name>
<evidence type="ECO:0000259" key="1">
    <source>
        <dbReference type="Pfam" id="PF13456"/>
    </source>
</evidence>
<dbReference type="EMBL" id="JAVXUO010002320">
    <property type="protein sequence ID" value="KAK2974427.1"/>
    <property type="molecule type" value="Genomic_DNA"/>
</dbReference>
<reference evidence="2" key="1">
    <citation type="submission" date="2022-12" db="EMBL/GenBank/DDBJ databases">
        <title>Draft genome assemblies for two species of Escallonia (Escalloniales).</title>
        <authorList>
            <person name="Chanderbali A."/>
            <person name="Dervinis C."/>
            <person name="Anghel I."/>
            <person name="Soltis D."/>
            <person name="Soltis P."/>
            <person name="Zapata F."/>
        </authorList>
    </citation>
    <scope>NUCLEOTIDE SEQUENCE</scope>
    <source>
        <strain evidence="2">UCBG92.1500</strain>
        <tissue evidence="2">Leaf</tissue>
    </source>
</reference>
<protein>
    <recommendedName>
        <fullName evidence="1">RNase H type-1 domain-containing protein</fullName>
    </recommendedName>
</protein>
<keyword evidence="3" id="KW-1185">Reference proteome</keyword>
<organism evidence="2 3">
    <name type="scientific">Escallonia rubra</name>
    <dbReference type="NCBI Taxonomy" id="112253"/>
    <lineage>
        <taxon>Eukaryota</taxon>
        <taxon>Viridiplantae</taxon>
        <taxon>Streptophyta</taxon>
        <taxon>Embryophyta</taxon>
        <taxon>Tracheophyta</taxon>
        <taxon>Spermatophyta</taxon>
        <taxon>Magnoliopsida</taxon>
        <taxon>eudicotyledons</taxon>
        <taxon>Gunneridae</taxon>
        <taxon>Pentapetalae</taxon>
        <taxon>asterids</taxon>
        <taxon>campanulids</taxon>
        <taxon>Escalloniales</taxon>
        <taxon>Escalloniaceae</taxon>
        <taxon>Escallonia</taxon>
    </lineage>
</organism>
<comment type="caution">
    <text evidence="2">The sequence shown here is derived from an EMBL/GenBank/DDBJ whole genome shotgun (WGS) entry which is preliminary data.</text>
</comment>
<accession>A0AA88QT81</accession>
<dbReference type="Pfam" id="PF13456">
    <property type="entry name" value="RVT_3"/>
    <property type="match status" value="1"/>
</dbReference>
<dbReference type="GO" id="GO:0004523">
    <property type="term" value="F:RNA-DNA hybrid ribonuclease activity"/>
    <property type="evidence" value="ECO:0007669"/>
    <property type="project" value="InterPro"/>
</dbReference>
<dbReference type="AlphaFoldDB" id="A0AA88QT81"/>
<dbReference type="InterPro" id="IPR002156">
    <property type="entry name" value="RNaseH_domain"/>
</dbReference>
<dbReference type="InterPro" id="IPR036397">
    <property type="entry name" value="RNaseH_sf"/>
</dbReference>
<evidence type="ECO:0000313" key="3">
    <source>
        <dbReference type="Proteomes" id="UP001187471"/>
    </source>
</evidence>
<dbReference type="PANTHER" id="PTHR48475">
    <property type="entry name" value="RIBONUCLEASE H"/>
    <property type="match status" value="1"/>
</dbReference>
<proteinExistence type="predicted"/>
<dbReference type="GO" id="GO:0003676">
    <property type="term" value="F:nucleic acid binding"/>
    <property type="evidence" value="ECO:0007669"/>
    <property type="project" value="InterPro"/>
</dbReference>
<gene>
    <name evidence="2" type="ORF">RJ640_011324</name>
</gene>
<dbReference type="PANTHER" id="PTHR48475:SF1">
    <property type="entry name" value="RNASE H TYPE-1 DOMAIN-CONTAINING PROTEIN"/>
    <property type="match status" value="1"/>
</dbReference>
<evidence type="ECO:0000313" key="2">
    <source>
        <dbReference type="EMBL" id="KAK2974427.1"/>
    </source>
</evidence>
<dbReference type="InterPro" id="IPR012337">
    <property type="entry name" value="RNaseH-like_sf"/>
</dbReference>
<dbReference type="Gene3D" id="3.30.420.10">
    <property type="entry name" value="Ribonuclease H-like superfamily/Ribonuclease H"/>
    <property type="match status" value="1"/>
</dbReference>
<feature type="domain" description="RNase H type-1" evidence="1">
    <location>
        <begin position="29"/>
        <end position="98"/>
    </location>
</feature>